<feature type="region of interest" description="Disordered" evidence="1">
    <location>
        <begin position="1"/>
        <end position="325"/>
    </location>
</feature>
<proteinExistence type="predicted"/>
<dbReference type="AlphaFoldDB" id="A0A645DDT3"/>
<feature type="compositionally biased region" description="Basic residues" evidence="1">
    <location>
        <begin position="315"/>
        <end position="325"/>
    </location>
</feature>
<protein>
    <submittedName>
        <fullName evidence="2">Uncharacterized protein</fullName>
    </submittedName>
</protein>
<gene>
    <name evidence="2" type="ORF">SDC9_134493</name>
</gene>
<comment type="caution">
    <text evidence="2">The sequence shown here is derived from an EMBL/GenBank/DDBJ whole genome shotgun (WGS) entry which is preliminary data.</text>
</comment>
<feature type="compositionally biased region" description="Basic and acidic residues" evidence="1">
    <location>
        <begin position="257"/>
        <end position="266"/>
    </location>
</feature>
<evidence type="ECO:0000313" key="2">
    <source>
        <dbReference type="EMBL" id="MPM87397.1"/>
    </source>
</evidence>
<reference evidence="2" key="1">
    <citation type="submission" date="2019-08" db="EMBL/GenBank/DDBJ databases">
        <authorList>
            <person name="Kucharzyk K."/>
            <person name="Murdoch R.W."/>
            <person name="Higgins S."/>
            <person name="Loffler F."/>
        </authorList>
    </citation>
    <scope>NUCLEOTIDE SEQUENCE</scope>
</reference>
<evidence type="ECO:0000256" key="1">
    <source>
        <dbReference type="SAM" id="MobiDB-lite"/>
    </source>
</evidence>
<dbReference type="EMBL" id="VSSQ01035224">
    <property type="protein sequence ID" value="MPM87397.1"/>
    <property type="molecule type" value="Genomic_DNA"/>
</dbReference>
<sequence length="325" mass="35661">MAIEGGGDGQQHRHHHRCLEQGQPNRGARVPDVRAGQGQEGHREQMGEVQRQRVASGALQPRPASRMLVQDGRDQAEQQQAQAQRQHHVRQRGAVLGDRDPAGQPEGQPDAGEPGHCQQGRPAQPSLRTVPDLRHGAGDQQEPAPGQGAEDAVEGDLQDRLQEEPIEQHLVDHQARHSAAEPEPGRRQHHRDQQQGRRADRLQDAPGQSAAGDRRADGQCLAAADHRTDAHQHQAAPGHPYPDRRPVREGPPGPDPGADHQGDRQHEHGRHHVGDGEADVGGVLEGRRHPAHPQAQVADRHHQYGDTPEGVDARHPRHGWHDRRG</sequence>
<feature type="compositionally biased region" description="Basic and acidic residues" evidence="1">
    <location>
        <begin position="157"/>
        <end position="203"/>
    </location>
</feature>
<organism evidence="2">
    <name type="scientific">bioreactor metagenome</name>
    <dbReference type="NCBI Taxonomy" id="1076179"/>
    <lineage>
        <taxon>unclassified sequences</taxon>
        <taxon>metagenomes</taxon>
        <taxon>ecological metagenomes</taxon>
    </lineage>
</organism>
<name>A0A645DDT3_9ZZZZ</name>
<accession>A0A645DDT3</accession>